<evidence type="ECO:0000256" key="2">
    <source>
        <dbReference type="ARBA" id="ARBA00023098"/>
    </source>
</evidence>
<keyword evidence="2" id="KW-0443">Lipid metabolism</keyword>
<dbReference type="GeneTree" id="ENSGT00940000157360"/>
<keyword evidence="3" id="KW-0812">Transmembrane</keyword>
<reference evidence="4" key="2">
    <citation type="submission" date="2025-09" db="UniProtKB">
        <authorList>
            <consortium name="Ensembl"/>
        </authorList>
    </citation>
    <scope>IDENTIFICATION</scope>
</reference>
<keyword evidence="5" id="KW-1185">Reference proteome</keyword>
<dbReference type="PANTHER" id="PTHR12187:SF4">
    <property type="entry name" value="INOSITOL POLYPHOSPHATE-4-PHOSPHATASE TYPE I A"/>
    <property type="match status" value="1"/>
</dbReference>
<dbReference type="Ensembl" id="ENSSTUT00000035427.1">
    <property type="protein sequence ID" value="ENSSTUP00000033905.1"/>
    <property type="gene ID" value="ENSSTUG00000013043.1"/>
</dbReference>
<evidence type="ECO:0000256" key="3">
    <source>
        <dbReference type="SAM" id="Phobius"/>
    </source>
</evidence>
<dbReference type="InterPro" id="IPR039034">
    <property type="entry name" value="INPP4"/>
</dbReference>
<keyword evidence="3" id="KW-1133">Transmembrane helix</keyword>
<keyword evidence="3" id="KW-0472">Membrane</keyword>
<dbReference type="GO" id="GO:0005737">
    <property type="term" value="C:cytoplasm"/>
    <property type="evidence" value="ECO:0007669"/>
    <property type="project" value="TreeGrafter"/>
</dbReference>
<dbReference type="AlphaFoldDB" id="A0A673YI02"/>
<sequence length="684" mass="77015">VCVLCVFRVCELEELGELSPCWENLRRQIVTQYQNIILAYQETLSDLTNYKGPSFKASNLKAERKLEFIPTNLHVQRMRVQDESGFDHTYDVVTIGAPAAHCQGFKNSGLRKQITKFEEAKKHSALSSCQSIVYIPQDIVRAKEIISHINTLKTQVSYYAERLSRAAKDRSANGLERTLAILADKTRQLVTECDCKLLASAIQALNAARPEYIASKASPSADATDQVVLRNDQDTLLAKWSGCNSRSSLHVDWHEEEWEKVWVNVDKSLECIIQRVDKLLQKDRLPSGEDAFPGKSSCVCYCVCLSVFVCVSGPGEWSEALYPLLTTLTECVAMMSDKAKSSMVFLLMQDSAPTIAMDLSLQYRRDVVFCQTLTALICGFIIKLRNCLRDDGFLRQLYTIGLLAQFESLLSTYGEELSMLEDMSVGIMDLRNVTFKVTQATSSSSPDMLPVITGNRDGFNVRIPLPETMFDALPREIQNGMLLRVQPVLFNVGINEQQTLAEKFGDTSLQEIINLESLARLNSYYQQFKEVLPEDCLPRSRSQTCLPELLRFLGQNVHARKNKNVDILWQAAEICRRLNGVRFTSCKSAKDRTAMSVTLEQCLILQHEHGMAPQVFSQALDCMRSIGTREGVTQKNLSGLLPVRDFRLDPSLLYSLPLLALSPNLLVVWLFLSVAYFLAKLRCS</sequence>
<proteinExistence type="predicted"/>
<dbReference type="PANTHER" id="PTHR12187">
    <property type="entry name" value="AGAP000124-PA"/>
    <property type="match status" value="1"/>
</dbReference>
<keyword evidence="1" id="KW-0378">Hydrolase</keyword>
<reference evidence="4" key="1">
    <citation type="submission" date="2025-08" db="UniProtKB">
        <authorList>
            <consortium name="Ensembl"/>
        </authorList>
    </citation>
    <scope>IDENTIFICATION</scope>
</reference>
<organism evidence="4 5">
    <name type="scientific">Salmo trutta</name>
    <name type="common">Brown trout</name>
    <dbReference type="NCBI Taxonomy" id="8032"/>
    <lineage>
        <taxon>Eukaryota</taxon>
        <taxon>Metazoa</taxon>
        <taxon>Chordata</taxon>
        <taxon>Craniata</taxon>
        <taxon>Vertebrata</taxon>
        <taxon>Euteleostomi</taxon>
        <taxon>Actinopterygii</taxon>
        <taxon>Neopterygii</taxon>
        <taxon>Teleostei</taxon>
        <taxon>Protacanthopterygii</taxon>
        <taxon>Salmoniformes</taxon>
        <taxon>Salmonidae</taxon>
        <taxon>Salmoninae</taxon>
        <taxon>Salmo</taxon>
    </lineage>
</organism>
<evidence type="ECO:0000313" key="5">
    <source>
        <dbReference type="Proteomes" id="UP000472277"/>
    </source>
</evidence>
<dbReference type="Proteomes" id="UP000472277">
    <property type="component" value="Chromosome 6"/>
</dbReference>
<name>A0A673YI02_SALTR</name>
<evidence type="ECO:0000313" key="4">
    <source>
        <dbReference type="Ensembl" id="ENSSTUP00000033905.1"/>
    </source>
</evidence>
<dbReference type="GO" id="GO:0016316">
    <property type="term" value="F:phosphatidylinositol-3,4-bisphosphate 4-phosphatase activity"/>
    <property type="evidence" value="ECO:0007669"/>
    <property type="project" value="InterPro"/>
</dbReference>
<gene>
    <name evidence="4" type="primary">INPP4A</name>
    <name evidence="4" type="synonym">LOC115196245</name>
</gene>
<accession>A0A673YI02</accession>
<feature type="transmembrane region" description="Helical" evidence="3">
    <location>
        <begin position="652"/>
        <end position="679"/>
    </location>
</feature>
<evidence type="ECO:0000256" key="1">
    <source>
        <dbReference type="ARBA" id="ARBA00022801"/>
    </source>
</evidence>
<protein>
    <submittedName>
        <fullName evidence="4">Inositol polyphosphate-4-phosphatase type I Ab</fullName>
    </submittedName>
</protein>